<evidence type="ECO:0000313" key="7">
    <source>
        <dbReference type="RefSeq" id="XP_031762962.2"/>
    </source>
</evidence>
<dbReference type="InterPro" id="IPR036504">
    <property type="entry name" value="CGI121/TPRKB_sf"/>
</dbReference>
<dbReference type="NCBIfam" id="NF011465">
    <property type="entry name" value="PRK14886.1-1"/>
    <property type="match status" value="1"/>
</dbReference>
<evidence type="ECO:0000256" key="5">
    <source>
        <dbReference type="RuleBase" id="RU004398"/>
    </source>
</evidence>
<keyword evidence="6" id="KW-1185">Reference proteome</keyword>
<keyword evidence="3" id="KW-0819">tRNA processing</keyword>
<evidence type="ECO:0000256" key="1">
    <source>
        <dbReference type="ARBA" id="ARBA00004123"/>
    </source>
</evidence>
<dbReference type="RefSeq" id="XP_052759245.1">
    <property type="nucleotide sequence ID" value="XM_052903285.1"/>
</dbReference>
<organism evidence="6 8">
    <name type="scientific">Galleria mellonella</name>
    <name type="common">Greater wax moth</name>
    <dbReference type="NCBI Taxonomy" id="7137"/>
    <lineage>
        <taxon>Eukaryota</taxon>
        <taxon>Metazoa</taxon>
        <taxon>Ecdysozoa</taxon>
        <taxon>Arthropoda</taxon>
        <taxon>Hexapoda</taxon>
        <taxon>Insecta</taxon>
        <taxon>Pterygota</taxon>
        <taxon>Neoptera</taxon>
        <taxon>Endopterygota</taxon>
        <taxon>Lepidoptera</taxon>
        <taxon>Glossata</taxon>
        <taxon>Ditrysia</taxon>
        <taxon>Pyraloidea</taxon>
        <taxon>Pyralidae</taxon>
        <taxon>Galleriinae</taxon>
        <taxon>Galleria</taxon>
    </lineage>
</organism>
<dbReference type="PANTHER" id="PTHR15840">
    <property type="entry name" value="CGI-121 FAMILY MEMBER"/>
    <property type="match status" value="1"/>
</dbReference>
<proteinExistence type="inferred from homology"/>
<evidence type="ECO:0000256" key="4">
    <source>
        <dbReference type="ARBA" id="ARBA00023242"/>
    </source>
</evidence>
<sequence length="177" mass="19885">MDSQAYSCELDPETNTILQMYLFKNVRNVETIRNNIVKGVWNCAVIKPSLILHPLQVCVAANKAVVSQKYNTMVTRTVFAEILFNLSLTKNISQSLGKFGIEKDSNLLVCFLVTPDNNESKEVIQQIEGELCPISELSQFTNVKDVKTVYKLNNVKGDMDLLDIIVSRMATKSIVTH</sequence>
<dbReference type="Gene3D" id="3.30.2380.10">
    <property type="entry name" value="CGI121/TPRKB"/>
    <property type="match status" value="1"/>
</dbReference>
<evidence type="ECO:0000313" key="8">
    <source>
        <dbReference type="RefSeq" id="XP_052759244.1"/>
    </source>
</evidence>
<evidence type="ECO:0000313" key="6">
    <source>
        <dbReference type="Proteomes" id="UP001652740"/>
    </source>
</evidence>
<dbReference type="Proteomes" id="UP001652740">
    <property type="component" value="Unplaced"/>
</dbReference>
<protein>
    <submittedName>
        <fullName evidence="7 8">EKC/KEOPS complex subunit TPRKB-like</fullName>
    </submittedName>
</protein>
<dbReference type="RefSeq" id="XP_052759244.1">
    <property type="nucleotide sequence ID" value="XM_052903284.1"/>
</dbReference>
<evidence type="ECO:0000256" key="2">
    <source>
        <dbReference type="ARBA" id="ARBA00005546"/>
    </source>
</evidence>
<dbReference type="RefSeq" id="XP_031762962.2">
    <property type="nucleotide sequence ID" value="XM_031907102.2"/>
</dbReference>
<comment type="similarity">
    <text evidence="2 5">Belongs to the CGI121/TPRKB family.</text>
</comment>
<gene>
    <name evidence="7 8 9" type="primary">LOC113522383</name>
</gene>
<comment type="subcellular location">
    <subcellularLocation>
        <location evidence="1">Nucleus</location>
    </subcellularLocation>
</comment>
<dbReference type="SUPFAM" id="SSF143870">
    <property type="entry name" value="PF0523-like"/>
    <property type="match status" value="1"/>
</dbReference>
<evidence type="ECO:0000256" key="3">
    <source>
        <dbReference type="ARBA" id="ARBA00022694"/>
    </source>
</evidence>
<name>A0ABM3N6N5_GALME</name>
<dbReference type="InterPro" id="IPR013926">
    <property type="entry name" value="CGI121/TPRKB"/>
</dbReference>
<accession>A0ABM3N6N5</accession>
<reference evidence="7 8" key="1">
    <citation type="submission" date="2025-05" db="UniProtKB">
        <authorList>
            <consortium name="RefSeq"/>
        </authorList>
    </citation>
    <scope>IDENTIFICATION</scope>
    <source>
        <tissue evidence="7 8">Whole larvae</tissue>
    </source>
</reference>
<dbReference type="GeneID" id="113522383"/>
<evidence type="ECO:0000313" key="9">
    <source>
        <dbReference type="RefSeq" id="XP_052759245.1"/>
    </source>
</evidence>
<dbReference type="PANTHER" id="PTHR15840:SF10">
    <property type="entry name" value="EKC_KEOPS COMPLEX SUBUNIT TPRKB"/>
    <property type="match status" value="1"/>
</dbReference>
<keyword evidence="4 5" id="KW-0539">Nucleus</keyword>
<dbReference type="Pfam" id="PF08617">
    <property type="entry name" value="CGI-121"/>
    <property type="match status" value="1"/>
</dbReference>